<feature type="domain" description="Zinc finger-XS" evidence="6">
    <location>
        <begin position="226"/>
        <end position="268"/>
    </location>
</feature>
<dbReference type="InterPro" id="IPR005381">
    <property type="entry name" value="Znf-XS_domain"/>
</dbReference>
<evidence type="ECO:0000259" key="6">
    <source>
        <dbReference type="Pfam" id="PF03470"/>
    </source>
</evidence>
<sequence length="1217" mass="138840">MPRSCSISLVLREHSLHTSLHQTLVTEFAHNSDISSSSISLSLTFTSLSQCQFAEGAIILSLEETVMAQCSNKDNGTGGSQISWWYADISYQELKKGSYKVKNSDETLICPYCPERKQDYKYRELLNHASGVGRSSSEKRSAKEKANHLALVKYLEKDLVYMDATSKPVDKGDKLLSQGETVMPHGSNNGADISASQISWWYVDTSYEELKKGSLNMKTSDVTFICPYCPRRKQDYVYRELLEHAYMVGRSSSEKRSARERANHLALVKYLEKDLNFMDSLPKPLEKGTKILSPGQTVMAQCSNKDNGINASQINWWYVDKFYKELKKGSHVVQTSDEAFSCPYCPKKRKQGYLGRELLEHASGVGQSSSQKRSVREKATHLALEKYLTNDLMKMNGPSKPANDGDTPIDMVGQSSSQERSAREEATHLALAKYLQKDHVNVTGPSRPVNKGILNLCPGETVIVCCSDKDTDASSSQIGWYVDKSYEELKKGSHNVKTSDETFTCPYCPNKRIKRDYVYREILEHASGVGRSSSQKRSVIEKANHLALVKYLKKDLMNVGGPSKPMDQGTITISPGETVRGYCSRKDTNIRPSQISGWYVHKSYEELKKGSHNVKTSAETFACPYCPNKKRKQDYAYREILEHASGVGQSRSQKRSAIEKANHLALMKYLEKDLMHVDDPPKTAAEGSPTFNSEKQFVWPWTGIVVNIPIRQTQDGRFVGESGSKLRDEYQSRGFNPRRVRTLSNFWGHSGTAVVEFNKNWSGLDNALAFERAYELDHHGKKDLFDNIEQKSGIYAWVARADDYKMNNIIGEQLQKMGDIKTIPELMEEEARMQDKLVSSLNKILQVKKKQLKEMEVKYDATSLRMDIVTGEIDKLTQAHSQEMKKIQSSATQHFQSIFNGHERLKLQLESQKRELELRRIELEKREAHNESEKKKLEEEIQENAMKNSSLEMAVLEQQKAGENVLKLAADQKRKKEQLHAKISQLEKQLDVKQKLELEIQQLKGKLNVMEHIEDDGDSEILNKVDVLHKDLREKEQSLRDLDALNQTLIIKERKSNDELQEARKELINGIKEISCRADIGVKRMGELDIRPFLRAMKKKYNEEDAEDRASELCSLWEEYMKDPDWHPFKITIIGGNHQEIIDDEDEKLKGLKNEVGEGVYKAVVAALTEINTYNPSGRYITSELWNYERGKRATLQEGVKFLLMQWKLHKQKRGMM</sequence>
<dbReference type="PANTHER" id="PTHR21596:SF65">
    <property type="entry name" value="PROTEIN INVOLVED IN DE NOVO 2-RELATED"/>
    <property type="match status" value="1"/>
</dbReference>
<protein>
    <recommendedName>
        <fullName evidence="9">Protein INVOLVED IN DE NOVO 2</fullName>
    </recommendedName>
</protein>
<proteinExistence type="predicted"/>
<evidence type="ECO:0000256" key="2">
    <source>
        <dbReference type="ARBA" id="ARBA00023158"/>
    </source>
</evidence>
<evidence type="ECO:0000259" key="5">
    <source>
        <dbReference type="Pfam" id="PF03469"/>
    </source>
</evidence>
<reference evidence="7 8" key="1">
    <citation type="submission" date="2024-01" db="EMBL/GenBank/DDBJ databases">
        <title>The genomes of 5 underutilized Papilionoideae crops provide insights into root nodulation and disease resistanc.</title>
        <authorList>
            <person name="Jiang F."/>
        </authorList>
    </citation>
    <scope>NUCLEOTIDE SEQUENCE [LARGE SCALE GENOMIC DNA]</scope>
    <source>
        <strain evidence="7">LVBAO_FW01</strain>
        <tissue evidence="7">Leaves</tissue>
    </source>
</reference>
<dbReference type="Pfam" id="PF03469">
    <property type="entry name" value="XH"/>
    <property type="match status" value="1"/>
</dbReference>
<dbReference type="PANTHER" id="PTHR21596">
    <property type="entry name" value="RIBONUCLEASE P SUBUNIT P38"/>
    <property type="match status" value="1"/>
</dbReference>
<keyword evidence="2" id="KW-0943">RNA-mediated gene silencing</keyword>
<feature type="coiled-coil region" evidence="3">
    <location>
        <begin position="1046"/>
        <end position="1077"/>
    </location>
</feature>
<dbReference type="GO" id="GO:0080188">
    <property type="term" value="P:gene silencing by siRNA-directed DNA methylation"/>
    <property type="evidence" value="ECO:0007669"/>
    <property type="project" value="InterPro"/>
</dbReference>
<dbReference type="Gene3D" id="3.30.70.2890">
    <property type="entry name" value="XS domain"/>
    <property type="match status" value="1"/>
</dbReference>
<evidence type="ECO:0000259" key="4">
    <source>
        <dbReference type="Pfam" id="PF03468"/>
    </source>
</evidence>
<gene>
    <name evidence="7" type="ORF">VNO77_32248</name>
</gene>
<dbReference type="InterPro" id="IPR045177">
    <property type="entry name" value="FDM1-5/IDN2"/>
</dbReference>
<feature type="domain" description="Zinc finger-XS" evidence="6">
    <location>
        <begin position="342"/>
        <end position="385"/>
    </location>
</feature>
<keyword evidence="1 3" id="KW-0175">Coiled coil</keyword>
<dbReference type="InterPro" id="IPR005380">
    <property type="entry name" value="XS_domain"/>
</dbReference>
<dbReference type="Pfam" id="PF03470">
    <property type="entry name" value="zf-XS"/>
    <property type="match status" value="5"/>
</dbReference>
<accession>A0AAN9KT65</accession>
<dbReference type="EMBL" id="JAYMYQ010000007">
    <property type="protein sequence ID" value="KAK7321519.1"/>
    <property type="molecule type" value="Genomic_DNA"/>
</dbReference>
<feature type="domain" description="Zinc finger-XS" evidence="6">
    <location>
        <begin position="110"/>
        <end position="152"/>
    </location>
</feature>
<feature type="domain" description="Factor of DNA methylation 1-5/IDN2" evidence="5">
    <location>
        <begin position="1083"/>
        <end position="1213"/>
    </location>
</feature>
<feature type="domain" description="Zinc finger-XS" evidence="6">
    <location>
        <begin position="505"/>
        <end position="549"/>
    </location>
</feature>
<feature type="coiled-coil region" evidence="3">
    <location>
        <begin position="899"/>
        <end position="1013"/>
    </location>
</feature>
<feature type="domain" description="Zinc finger-XS" evidence="6">
    <location>
        <begin position="623"/>
        <end position="666"/>
    </location>
</feature>
<evidence type="ECO:0008006" key="9">
    <source>
        <dbReference type="Google" id="ProtNLM"/>
    </source>
</evidence>
<dbReference type="Proteomes" id="UP001367508">
    <property type="component" value="Unassembled WGS sequence"/>
</dbReference>
<organism evidence="7 8">
    <name type="scientific">Canavalia gladiata</name>
    <name type="common">Sword bean</name>
    <name type="synonym">Dolichos gladiatus</name>
    <dbReference type="NCBI Taxonomy" id="3824"/>
    <lineage>
        <taxon>Eukaryota</taxon>
        <taxon>Viridiplantae</taxon>
        <taxon>Streptophyta</taxon>
        <taxon>Embryophyta</taxon>
        <taxon>Tracheophyta</taxon>
        <taxon>Spermatophyta</taxon>
        <taxon>Magnoliopsida</taxon>
        <taxon>eudicotyledons</taxon>
        <taxon>Gunneridae</taxon>
        <taxon>Pentapetalae</taxon>
        <taxon>rosids</taxon>
        <taxon>fabids</taxon>
        <taxon>Fabales</taxon>
        <taxon>Fabaceae</taxon>
        <taxon>Papilionoideae</taxon>
        <taxon>50 kb inversion clade</taxon>
        <taxon>NPAAA clade</taxon>
        <taxon>indigoferoid/millettioid clade</taxon>
        <taxon>Phaseoleae</taxon>
        <taxon>Canavalia</taxon>
    </lineage>
</organism>
<dbReference type="CDD" id="cd12266">
    <property type="entry name" value="RRM_like_XS"/>
    <property type="match status" value="1"/>
</dbReference>
<comment type="caution">
    <text evidence="7">The sequence shown here is derived from an EMBL/GenBank/DDBJ whole genome shotgun (WGS) entry which is preliminary data.</text>
</comment>
<dbReference type="Pfam" id="PF03468">
    <property type="entry name" value="XS"/>
    <property type="match status" value="1"/>
</dbReference>
<keyword evidence="8" id="KW-1185">Reference proteome</keyword>
<dbReference type="InterPro" id="IPR005379">
    <property type="entry name" value="FDM1-5/IDN2_XH"/>
</dbReference>
<evidence type="ECO:0000256" key="3">
    <source>
        <dbReference type="SAM" id="Coils"/>
    </source>
</evidence>
<evidence type="ECO:0000256" key="1">
    <source>
        <dbReference type="ARBA" id="ARBA00023054"/>
    </source>
</evidence>
<evidence type="ECO:0000313" key="8">
    <source>
        <dbReference type="Proteomes" id="UP001367508"/>
    </source>
</evidence>
<dbReference type="InterPro" id="IPR038588">
    <property type="entry name" value="XS_domain_sf"/>
</dbReference>
<feature type="domain" description="XS" evidence="4">
    <location>
        <begin position="694"/>
        <end position="805"/>
    </location>
</feature>
<name>A0AAN9KT65_CANGL</name>
<evidence type="ECO:0000313" key="7">
    <source>
        <dbReference type="EMBL" id="KAK7321519.1"/>
    </source>
</evidence>
<dbReference type="AlphaFoldDB" id="A0AAN9KT65"/>